<dbReference type="InterPro" id="IPR047817">
    <property type="entry name" value="ABC2_TM_bact-type"/>
</dbReference>
<keyword evidence="4 5" id="KW-0472">Membrane</keyword>
<name>A0A1M5QZJ3_9FIRM</name>
<dbReference type="AlphaFoldDB" id="A0A1M5QZJ3"/>
<dbReference type="PROSITE" id="PS51012">
    <property type="entry name" value="ABC_TM2"/>
    <property type="match status" value="1"/>
</dbReference>
<feature type="transmembrane region" description="Helical" evidence="5">
    <location>
        <begin position="242"/>
        <end position="262"/>
    </location>
</feature>
<protein>
    <recommendedName>
        <fullName evidence="5">Transport permease protein</fullName>
    </recommendedName>
</protein>
<organism evidence="7 8">
    <name type="scientific">Caloranaerobacter azorensis DSM 13643</name>
    <dbReference type="NCBI Taxonomy" id="1121264"/>
    <lineage>
        <taxon>Bacteria</taxon>
        <taxon>Bacillati</taxon>
        <taxon>Bacillota</taxon>
        <taxon>Tissierellia</taxon>
        <taxon>Tissierellales</taxon>
        <taxon>Thermohalobacteraceae</taxon>
        <taxon>Caloranaerobacter</taxon>
    </lineage>
</organism>
<dbReference type="PANTHER" id="PTHR43229">
    <property type="entry name" value="NODULATION PROTEIN J"/>
    <property type="match status" value="1"/>
</dbReference>
<dbReference type="GO" id="GO:0043190">
    <property type="term" value="C:ATP-binding cassette (ABC) transporter complex"/>
    <property type="evidence" value="ECO:0007669"/>
    <property type="project" value="InterPro"/>
</dbReference>
<dbReference type="OrthoDB" id="9788252at2"/>
<evidence type="ECO:0000256" key="3">
    <source>
        <dbReference type="ARBA" id="ARBA00022989"/>
    </source>
</evidence>
<evidence type="ECO:0000256" key="2">
    <source>
        <dbReference type="ARBA" id="ARBA00022692"/>
    </source>
</evidence>
<feature type="transmembrane region" description="Helical" evidence="5">
    <location>
        <begin position="189"/>
        <end position="206"/>
    </location>
</feature>
<dbReference type="InterPro" id="IPR000412">
    <property type="entry name" value="ABC_2_transport"/>
</dbReference>
<dbReference type="Pfam" id="PF01061">
    <property type="entry name" value="ABC2_membrane"/>
    <property type="match status" value="1"/>
</dbReference>
<dbReference type="InterPro" id="IPR013525">
    <property type="entry name" value="ABC2_TM"/>
</dbReference>
<feature type="domain" description="ABC transmembrane type-2" evidence="6">
    <location>
        <begin position="37"/>
        <end position="265"/>
    </location>
</feature>
<dbReference type="RefSeq" id="WP_073194340.1">
    <property type="nucleotide sequence ID" value="NZ_FQXO01000004.1"/>
</dbReference>
<proteinExistence type="inferred from homology"/>
<keyword evidence="5" id="KW-0813">Transport</keyword>
<dbReference type="PANTHER" id="PTHR43229:SF3">
    <property type="entry name" value="ABC-TYPE MULTIDRUG TRANSPORT SYSTEM, PERMEASE COMPONENT"/>
    <property type="match status" value="1"/>
</dbReference>
<keyword evidence="2 5" id="KW-0812">Transmembrane</keyword>
<feature type="transmembrane region" description="Helical" evidence="5">
    <location>
        <begin position="77"/>
        <end position="100"/>
    </location>
</feature>
<comment type="similarity">
    <text evidence="5">Belongs to the ABC-2 integral membrane protein family.</text>
</comment>
<gene>
    <name evidence="7" type="ORF">SAMN02745135_00004</name>
</gene>
<reference evidence="8" key="1">
    <citation type="submission" date="2016-11" db="EMBL/GenBank/DDBJ databases">
        <authorList>
            <person name="Varghese N."/>
            <person name="Submissions S."/>
        </authorList>
    </citation>
    <scope>NUCLEOTIDE SEQUENCE [LARGE SCALE GENOMIC DNA]</scope>
    <source>
        <strain evidence="8">DSM 13643</strain>
    </source>
</reference>
<dbReference type="GO" id="GO:0140359">
    <property type="term" value="F:ABC-type transporter activity"/>
    <property type="evidence" value="ECO:0007669"/>
    <property type="project" value="InterPro"/>
</dbReference>
<evidence type="ECO:0000256" key="1">
    <source>
        <dbReference type="ARBA" id="ARBA00004141"/>
    </source>
</evidence>
<dbReference type="InterPro" id="IPR051784">
    <property type="entry name" value="Nod_factor_ABC_transporter"/>
</dbReference>
<evidence type="ECO:0000259" key="6">
    <source>
        <dbReference type="PROSITE" id="PS51012"/>
    </source>
</evidence>
<evidence type="ECO:0000313" key="8">
    <source>
        <dbReference type="Proteomes" id="UP000183967"/>
    </source>
</evidence>
<feature type="transmembrane region" description="Helical" evidence="5">
    <location>
        <begin position="39"/>
        <end position="57"/>
    </location>
</feature>
<comment type="subcellular location">
    <subcellularLocation>
        <location evidence="5">Cell membrane</location>
        <topology evidence="5">Multi-pass membrane protein</topology>
    </subcellularLocation>
    <subcellularLocation>
        <location evidence="1">Membrane</location>
        <topology evidence="1">Multi-pass membrane protein</topology>
    </subcellularLocation>
</comment>
<dbReference type="Proteomes" id="UP000183967">
    <property type="component" value="Unassembled WGS sequence"/>
</dbReference>
<keyword evidence="3 5" id="KW-1133">Transmembrane helix</keyword>
<evidence type="ECO:0000313" key="7">
    <source>
        <dbReference type="EMBL" id="SHH19545.1"/>
    </source>
</evidence>
<dbReference type="EMBL" id="FQXO01000004">
    <property type="protein sequence ID" value="SHH19545.1"/>
    <property type="molecule type" value="Genomic_DNA"/>
</dbReference>
<sequence length="272" mass="31117">MDNTINISKYRTSKMLDFRKLLVVVYLEFRAVSGRKGDFIAKLTNPMVYLLFFAVGIKSLIGKEVTYNGLNVQYLDYVVPGLICIFMTNFLSHSLFRAIIDKQWGLLGLKLLNGVSPLTYILGMSIYPFVVFTLQSTIIILLSFIMFLVKYSIKTILIAYVLSYIAILFWTSLGIVLAMIVKNYHQRDLLISIIILPITFTAPIFYSLDNVPLYVNIISKINPLTYFVELIRSILLRKPNMLILSIALIITCFLVNIAIYAIRKTEMKSQSF</sequence>
<keyword evidence="5" id="KW-1003">Cell membrane</keyword>
<feature type="transmembrane region" description="Helical" evidence="5">
    <location>
        <begin position="155"/>
        <end position="177"/>
    </location>
</feature>
<accession>A0A1M5QZJ3</accession>
<evidence type="ECO:0000256" key="5">
    <source>
        <dbReference type="RuleBase" id="RU361157"/>
    </source>
</evidence>
<feature type="transmembrane region" description="Helical" evidence="5">
    <location>
        <begin position="121"/>
        <end position="149"/>
    </location>
</feature>
<dbReference type="PIRSF" id="PIRSF006648">
    <property type="entry name" value="DrrB"/>
    <property type="match status" value="1"/>
</dbReference>
<dbReference type="PRINTS" id="PR00164">
    <property type="entry name" value="ABC2TRNSPORT"/>
</dbReference>
<keyword evidence="8" id="KW-1185">Reference proteome</keyword>
<evidence type="ECO:0000256" key="4">
    <source>
        <dbReference type="ARBA" id="ARBA00023136"/>
    </source>
</evidence>